<evidence type="ECO:0000313" key="2">
    <source>
        <dbReference type="EMBL" id="KIE42998.1"/>
    </source>
</evidence>
<reference evidence="2 3" key="1">
    <citation type="submission" date="2015-01" db="EMBL/GenBank/DDBJ databases">
        <title>Genome sequence of the anaerobic bacterium Geobacter soli GSS01, a dissimilatory Fe(III) reducer from soil.</title>
        <authorList>
            <person name="Yang G."/>
            <person name="Zhou S."/>
        </authorList>
    </citation>
    <scope>NUCLEOTIDE SEQUENCE [LARGE SCALE GENOMIC DNA]</scope>
    <source>
        <strain evidence="2 3">GSS01</strain>
    </source>
</reference>
<organism evidence="2 3">
    <name type="scientific">Geobacter soli</name>
    <dbReference type="NCBI Taxonomy" id="1510391"/>
    <lineage>
        <taxon>Bacteria</taxon>
        <taxon>Pseudomonadati</taxon>
        <taxon>Thermodesulfobacteriota</taxon>
        <taxon>Desulfuromonadia</taxon>
        <taxon>Geobacterales</taxon>
        <taxon>Geobacteraceae</taxon>
        <taxon>Geobacter</taxon>
    </lineage>
</organism>
<evidence type="ECO:0000313" key="3">
    <source>
        <dbReference type="Proteomes" id="UP000031433"/>
    </source>
</evidence>
<comment type="caution">
    <text evidence="2">The sequence shown here is derived from an EMBL/GenBank/DDBJ whole genome shotgun (WGS) entry which is preliminary data.</text>
</comment>
<dbReference type="Pfam" id="PF03781">
    <property type="entry name" value="FGE-sulfatase"/>
    <property type="match status" value="1"/>
</dbReference>
<evidence type="ECO:0000259" key="1">
    <source>
        <dbReference type="Pfam" id="PF03781"/>
    </source>
</evidence>
<sequence length="291" mass="31756">MVRVAYFTAVVVLGFSYITESTGAASGAHSPAAVGSSVAGTSFRDRLTDGSPGPAMVVIPPGRFRMGAIFGGGDPDEKPVHEVTISRAFAIGVYEVTFAEYDRFCEATGREKPKDGRRWFGPLSRNWGRGSKPAMNVSWDDAVAYAKWLSDQTGHRYRLPSEAEWEYAARGGTDTPYWWGGTAGKNKANCKGCGSRWDKKSTAPVGSFAPNPYGMFDTAGNVWEWCVDTWHESYDGAPADGTPWIGGEDSRRVQRGGSFGSKPRYIRSSARGRGAQDGRYVYLGFRVVREL</sequence>
<dbReference type="InterPro" id="IPR016187">
    <property type="entry name" value="CTDL_fold"/>
</dbReference>
<dbReference type="Proteomes" id="UP000031433">
    <property type="component" value="Unassembled WGS sequence"/>
</dbReference>
<gene>
    <name evidence="2" type="ORF">SE37_10320</name>
</gene>
<keyword evidence="3" id="KW-1185">Reference proteome</keyword>
<name>A0A0C1TUC6_9BACT</name>
<dbReference type="InterPro" id="IPR051043">
    <property type="entry name" value="Sulfatase_Mod_Factor_Kinase"/>
</dbReference>
<dbReference type="AlphaFoldDB" id="A0A0C1TUC6"/>
<feature type="domain" description="Sulfatase-modifying factor enzyme-like" evidence="1">
    <location>
        <begin position="54"/>
        <end position="289"/>
    </location>
</feature>
<accession>A0A0C1TUC6</accession>
<dbReference type="EMBL" id="JXBL01000001">
    <property type="protein sequence ID" value="KIE42998.1"/>
    <property type="molecule type" value="Genomic_DNA"/>
</dbReference>
<protein>
    <submittedName>
        <fullName evidence="2">3-oxoalanine-generating protein</fullName>
    </submittedName>
</protein>
<dbReference type="Gene3D" id="3.90.1580.10">
    <property type="entry name" value="paralog of FGE (formylglycine-generating enzyme)"/>
    <property type="match status" value="1"/>
</dbReference>
<dbReference type="PANTHER" id="PTHR23150">
    <property type="entry name" value="SULFATASE MODIFYING FACTOR 1, 2"/>
    <property type="match status" value="1"/>
</dbReference>
<dbReference type="PANTHER" id="PTHR23150:SF35">
    <property type="entry name" value="BLL6746 PROTEIN"/>
    <property type="match status" value="1"/>
</dbReference>
<dbReference type="InterPro" id="IPR042095">
    <property type="entry name" value="SUMF_sf"/>
</dbReference>
<dbReference type="SUPFAM" id="SSF56436">
    <property type="entry name" value="C-type lectin-like"/>
    <property type="match status" value="1"/>
</dbReference>
<proteinExistence type="predicted"/>
<dbReference type="InterPro" id="IPR005532">
    <property type="entry name" value="SUMF_dom"/>
</dbReference>
<dbReference type="GO" id="GO:0120147">
    <property type="term" value="F:formylglycine-generating oxidase activity"/>
    <property type="evidence" value="ECO:0007669"/>
    <property type="project" value="TreeGrafter"/>
</dbReference>